<reference evidence="1 2" key="1">
    <citation type="submission" date="2021-10" db="EMBL/GenBank/DDBJ databases">
        <authorList>
            <person name="Koch H."/>
        </authorList>
    </citation>
    <scope>NUCLEOTIDE SEQUENCE [LARGE SCALE GENOMIC DNA]</scope>
    <source>
        <strain evidence="1">6680</strain>
    </source>
</reference>
<dbReference type="RefSeq" id="WP_239795485.1">
    <property type="nucleotide sequence ID" value="NZ_OU912926.1"/>
</dbReference>
<dbReference type="InterPro" id="IPR012668">
    <property type="entry name" value="CHP02466"/>
</dbReference>
<evidence type="ECO:0000313" key="2">
    <source>
        <dbReference type="Proteomes" id="UP000839052"/>
    </source>
</evidence>
<evidence type="ECO:0000313" key="1">
    <source>
        <dbReference type="EMBL" id="CAG9931381.1"/>
    </source>
</evidence>
<dbReference type="Pfam" id="PF13759">
    <property type="entry name" value="2OG-FeII_Oxy_5"/>
    <property type="match status" value="1"/>
</dbReference>
<name>A0ABN8AF67_9PROT</name>
<accession>A0ABN8AF67</accession>
<keyword evidence="2" id="KW-1185">Reference proteome</keyword>
<sequence>MNLDTYFSTPVWWDKLDIDADAIFNFCHRLKQSDPRGHDVSNVGGWQSKEFYYGDHPELTPLLNEILRRSKKCLSDFGYDEVNFETYMDNVWVNINKLNNYNKIHIHCSSFISGAYYVTDSNAQIEFYRNFQEQYSIESLAPISELNAINAPKFSYPARKNHLVMFPSWLPHSVEPNQEDIERISISFNIRIRKKERQDKS</sequence>
<gene>
    <name evidence="1" type="ORF">NTG6680_0128</name>
</gene>
<dbReference type="Gene3D" id="2.60.120.620">
    <property type="entry name" value="q2cbj1_9rhob like domain"/>
    <property type="match status" value="1"/>
</dbReference>
<dbReference type="NCBIfam" id="TIGR02466">
    <property type="entry name" value="TIGR02466 family protein"/>
    <property type="match status" value="1"/>
</dbReference>
<proteinExistence type="predicted"/>
<dbReference type="Proteomes" id="UP000839052">
    <property type="component" value="Chromosome"/>
</dbReference>
<protein>
    <recommendedName>
        <fullName evidence="3">2OG-Fe(II) oxygenase superfamily protein</fullName>
    </recommendedName>
</protein>
<organism evidence="1 2">
    <name type="scientific">Candidatus Nitrotoga arctica</name>
    <dbReference type="NCBI Taxonomy" id="453162"/>
    <lineage>
        <taxon>Bacteria</taxon>
        <taxon>Pseudomonadati</taxon>
        <taxon>Pseudomonadota</taxon>
        <taxon>Betaproteobacteria</taxon>
        <taxon>Nitrosomonadales</taxon>
        <taxon>Gallionellaceae</taxon>
        <taxon>Candidatus Nitrotoga</taxon>
    </lineage>
</organism>
<dbReference type="EMBL" id="OU912926">
    <property type="protein sequence ID" value="CAG9931381.1"/>
    <property type="molecule type" value="Genomic_DNA"/>
</dbReference>
<evidence type="ECO:0008006" key="3">
    <source>
        <dbReference type="Google" id="ProtNLM"/>
    </source>
</evidence>